<dbReference type="RefSeq" id="WP_349296861.1">
    <property type="nucleotide sequence ID" value="NZ_JBEDNQ010000002.1"/>
</dbReference>
<keyword evidence="4" id="KW-0378">Hydrolase</keyword>
<comment type="caution">
    <text evidence="9">The sequence shown here is derived from an EMBL/GenBank/DDBJ whole genome shotgun (WGS) entry which is preliminary data.</text>
</comment>
<dbReference type="InterPro" id="IPR032466">
    <property type="entry name" value="Metal_Hydrolase"/>
</dbReference>
<evidence type="ECO:0000256" key="7">
    <source>
        <dbReference type="ARBA" id="ARBA00023004"/>
    </source>
</evidence>
<evidence type="ECO:0000256" key="5">
    <source>
        <dbReference type="ARBA" id="ARBA00022808"/>
    </source>
</evidence>
<name>A0ABV1K5M5_9PSEU</name>
<evidence type="ECO:0000256" key="6">
    <source>
        <dbReference type="ARBA" id="ARBA00022833"/>
    </source>
</evidence>
<dbReference type="InterPro" id="IPR005920">
    <property type="entry name" value="HutI"/>
</dbReference>
<evidence type="ECO:0000256" key="3">
    <source>
        <dbReference type="ARBA" id="ARBA00022723"/>
    </source>
</evidence>
<dbReference type="EC" id="3.5.2.7" evidence="2"/>
<keyword evidence="7" id="KW-0408">Iron</keyword>
<evidence type="ECO:0000256" key="4">
    <source>
        <dbReference type="ARBA" id="ARBA00022801"/>
    </source>
</evidence>
<keyword evidence="5" id="KW-0369">Histidine metabolism</keyword>
<dbReference type="PANTHER" id="PTHR42752:SF1">
    <property type="entry name" value="IMIDAZOLONEPROPIONASE-RELATED"/>
    <property type="match status" value="1"/>
</dbReference>
<dbReference type="EMBL" id="JBEDNQ010000002">
    <property type="protein sequence ID" value="MEQ3549765.1"/>
    <property type="molecule type" value="Genomic_DNA"/>
</dbReference>
<dbReference type="Pfam" id="PF01979">
    <property type="entry name" value="Amidohydro_1"/>
    <property type="match status" value="1"/>
</dbReference>
<dbReference type="InterPro" id="IPR006680">
    <property type="entry name" value="Amidohydro-rel"/>
</dbReference>
<reference evidence="9 10" key="1">
    <citation type="submission" date="2024-03" db="EMBL/GenBank/DDBJ databases">
        <title>Draft genome sequence of Pseudonocardia nematodicida JCM 31783.</title>
        <authorList>
            <person name="Butdee W."/>
            <person name="Duangmal K."/>
        </authorList>
    </citation>
    <scope>NUCLEOTIDE SEQUENCE [LARGE SCALE GENOMIC DNA]</scope>
    <source>
        <strain evidence="9 10">JCM 31783</strain>
    </source>
</reference>
<proteinExistence type="predicted"/>
<dbReference type="Gene3D" id="3.20.20.140">
    <property type="entry name" value="Metal-dependent hydrolases"/>
    <property type="match status" value="1"/>
</dbReference>
<dbReference type="SUPFAM" id="SSF51556">
    <property type="entry name" value="Metallo-dependent hydrolases"/>
    <property type="match status" value="1"/>
</dbReference>
<dbReference type="InterPro" id="IPR011059">
    <property type="entry name" value="Metal-dep_hydrolase_composite"/>
</dbReference>
<dbReference type="PANTHER" id="PTHR42752">
    <property type="entry name" value="IMIDAZOLONEPROPIONASE"/>
    <property type="match status" value="1"/>
</dbReference>
<organism evidence="9 10">
    <name type="scientific">Pseudonocardia nematodicida</name>
    <dbReference type="NCBI Taxonomy" id="1206997"/>
    <lineage>
        <taxon>Bacteria</taxon>
        <taxon>Bacillati</taxon>
        <taxon>Actinomycetota</taxon>
        <taxon>Actinomycetes</taxon>
        <taxon>Pseudonocardiales</taxon>
        <taxon>Pseudonocardiaceae</taxon>
        <taxon>Pseudonocardia</taxon>
    </lineage>
</organism>
<sequence>MTPSVAQATDCNPGSNYTSSMAFCIALAVPDMGMSPAEALRAASWRGAAALRRTEVGAPAPGRRADLLVFDAPPYIHLADRPGVGLIRSVVRGGRQVVGPRV</sequence>
<dbReference type="SUPFAM" id="SSF51338">
    <property type="entry name" value="Composite domain of metallo-dependent hydrolases"/>
    <property type="match status" value="1"/>
</dbReference>
<keyword evidence="10" id="KW-1185">Reference proteome</keyword>
<evidence type="ECO:0000259" key="8">
    <source>
        <dbReference type="Pfam" id="PF01979"/>
    </source>
</evidence>
<keyword evidence="3" id="KW-0479">Metal-binding</keyword>
<feature type="domain" description="Amidohydrolase-related" evidence="8">
    <location>
        <begin position="8"/>
        <end position="96"/>
    </location>
</feature>
<gene>
    <name evidence="9" type="ORF">WIS52_04725</name>
</gene>
<dbReference type="Proteomes" id="UP001494902">
    <property type="component" value="Unassembled WGS sequence"/>
</dbReference>
<keyword evidence="6" id="KW-0862">Zinc</keyword>
<evidence type="ECO:0000313" key="10">
    <source>
        <dbReference type="Proteomes" id="UP001494902"/>
    </source>
</evidence>
<accession>A0ABV1K5M5</accession>
<evidence type="ECO:0000313" key="9">
    <source>
        <dbReference type="EMBL" id="MEQ3549765.1"/>
    </source>
</evidence>
<protein>
    <recommendedName>
        <fullName evidence="2">imidazolonepropionase</fullName>
        <ecNumber evidence="2">3.5.2.7</ecNumber>
    </recommendedName>
</protein>
<comment type="pathway">
    <text evidence="1">Amino-acid degradation.</text>
</comment>
<evidence type="ECO:0000256" key="1">
    <source>
        <dbReference type="ARBA" id="ARBA00005023"/>
    </source>
</evidence>
<evidence type="ECO:0000256" key="2">
    <source>
        <dbReference type="ARBA" id="ARBA00012864"/>
    </source>
</evidence>